<dbReference type="Pfam" id="PF20431">
    <property type="entry name" value="E_motif"/>
    <property type="match status" value="1"/>
</dbReference>
<feature type="repeat" description="PPR" evidence="2">
    <location>
        <begin position="97"/>
        <end position="131"/>
    </location>
</feature>
<dbReference type="InterPro" id="IPR011990">
    <property type="entry name" value="TPR-like_helical_dom_sf"/>
</dbReference>
<dbReference type="SUPFAM" id="SSF48452">
    <property type="entry name" value="TPR-like"/>
    <property type="match status" value="1"/>
</dbReference>
<proteinExistence type="predicted"/>
<feature type="repeat" description="PPR" evidence="2">
    <location>
        <begin position="235"/>
        <end position="269"/>
    </location>
</feature>
<sequence>MLLLLGFSHLECDEEALQCFSNMRRKGFSIDFFTFSSILRAIGKVSAIEIGKQTHALVFKTGYASNVFVQNGLVSMYTRCGLINDVKKVFFAMDEHDLISWNSLLLGCAYHGYGQEICKLFEQMKNMGIQPDENTILSVLSACSHVGLLEKGLEYVELFGELYFNDPHSVEYYASIVDLLGRAGYVQEAEAFINSMPMKSGPSMYKSLISSCKVYGNMEIAVRASQRLLELYPDDPATYVLLSSSFAVRGCWDEAAGVRRLMQNRGVQKEPGYSWVE</sequence>
<comment type="caution">
    <text evidence="3">The sequence shown here is derived from an EMBL/GenBank/DDBJ whole genome shotgun (WGS) entry which is preliminary data.</text>
</comment>
<keyword evidence="1" id="KW-0677">Repeat</keyword>
<dbReference type="Proteomes" id="UP001279734">
    <property type="component" value="Unassembled WGS sequence"/>
</dbReference>
<dbReference type="GO" id="GO:0003723">
    <property type="term" value="F:RNA binding"/>
    <property type="evidence" value="ECO:0007669"/>
    <property type="project" value="InterPro"/>
</dbReference>
<dbReference type="Pfam" id="PF01535">
    <property type="entry name" value="PPR"/>
    <property type="match status" value="3"/>
</dbReference>
<accession>A0AAD3SKF3</accession>
<evidence type="ECO:0000256" key="2">
    <source>
        <dbReference type="PROSITE-ProRule" id="PRU00708"/>
    </source>
</evidence>
<evidence type="ECO:0000313" key="3">
    <source>
        <dbReference type="EMBL" id="GMH12257.1"/>
    </source>
</evidence>
<dbReference type="PANTHER" id="PTHR47926">
    <property type="entry name" value="PENTATRICOPEPTIDE REPEAT-CONTAINING PROTEIN"/>
    <property type="match status" value="1"/>
</dbReference>
<protein>
    <recommendedName>
        <fullName evidence="5">Pentatricopeptide repeat-containing protein</fullName>
    </recommendedName>
</protein>
<keyword evidence="4" id="KW-1185">Reference proteome</keyword>
<dbReference type="FunFam" id="1.25.40.10:FF:000090">
    <property type="entry name" value="Pentatricopeptide repeat-containing protein, chloroplastic"/>
    <property type="match status" value="1"/>
</dbReference>
<dbReference type="InterPro" id="IPR002885">
    <property type="entry name" value="PPR_rpt"/>
</dbReference>
<evidence type="ECO:0000313" key="4">
    <source>
        <dbReference type="Proteomes" id="UP001279734"/>
    </source>
</evidence>
<name>A0AAD3SKF3_NEPGR</name>
<evidence type="ECO:0008006" key="5">
    <source>
        <dbReference type="Google" id="ProtNLM"/>
    </source>
</evidence>
<dbReference type="InterPro" id="IPR046960">
    <property type="entry name" value="PPR_At4g14850-like_plant"/>
</dbReference>
<evidence type="ECO:0000256" key="1">
    <source>
        <dbReference type="ARBA" id="ARBA00022737"/>
    </source>
</evidence>
<dbReference type="Gene3D" id="1.25.40.10">
    <property type="entry name" value="Tetratricopeptide repeat domain"/>
    <property type="match status" value="2"/>
</dbReference>
<dbReference type="AlphaFoldDB" id="A0AAD3SKF3"/>
<gene>
    <name evidence="3" type="ORF">Nepgr_014098</name>
</gene>
<dbReference type="EMBL" id="BSYO01000011">
    <property type="protein sequence ID" value="GMH12257.1"/>
    <property type="molecule type" value="Genomic_DNA"/>
</dbReference>
<dbReference type="Pfam" id="PF13041">
    <property type="entry name" value="PPR_2"/>
    <property type="match status" value="1"/>
</dbReference>
<organism evidence="3 4">
    <name type="scientific">Nepenthes gracilis</name>
    <name type="common">Slender pitcher plant</name>
    <dbReference type="NCBI Taxonomy" id="150966"/>
    <lineage>
        <taxon>Eukaryota</taxon>
        <taxon>Viridiplantae</taxon>
        <taxon>Streptophyta</taxon>
        <taxon>Embryophyta</taxon>
        <taxon>Tracheophyta</taxon>
        <taxon>Spermatophyta</taxon>
        <taxon>Magnoliopsida</taxon>
        <taxon>eudicotyledons</taxon>
        <taxon>Gunneridae</taxon>
        <taxon>Pentapetalae</taxon>
        <taxon>Caryophyllales</taxon>
        <taxon>Nepenthaceae</taxon>
        <taxon>Nepenthes</taxon>
    </lineage>
</organism>
<dbReference type="PROSITE" id="PS51375">
    <property type="entry name" value="PPR"/>
    <property type="match status" value="2"/>
</dbReference>
<dbReference type="PANTHER" id="PTHR47926:SF342">
    <property type="entry name" value="TETRATRICOPEPTIDE-LIKE HELICAL DOMAIN-CONTAINING PROTEIN-RELATED"/>
    <property type="match status" value="1"/>
</dbReference>
<dbReference type="InterPro" id="IPR046848">
    <property type="entry name" value="E_motif"/>
</dbReference>
<dbReference type="GO" id="GO:0009451">
    <property type="term" value="P:RNA modification"/>
    <property type="evidence" value="ECO:0007669"/>
    <property type="project" value="InterPro"/>
</dbReference>
<dbReference type="NCBIfam" id="TIGR00756">
    <property type="entry name" value="PPR"/>
    <property type="match status" value="1"/>
</dbReference>
<reference evidence="3" key="1">
    <citation type="submission" date="2023-05" db="EMBL/GenBank/DDBJ databases">
        <title>Nepenthes gracilis genome sequencing.</title>
        <authorList>
            <person name="Fukushima K."/>
        </authorList>
    </citation>
    <scope>NUCLEOTIDE SEQUENCE</scope>
    <source>
        <strain evidence="3">SING2019-196</strain>
    </source>
</reference>